<evidence type="ECO:0000256" key="12">
    <source>
        <dbReference type="ARBA" id="ARBA00041260"/>
    </source>
</evidence>
<evidence type="ECO:0000256" key="2">
    <source>
        <dbReference type="ARBA" id="ARBA00022475"/>
    </source>
</evidence>
<comment type="function">
    <text evidence="11">Glucosidase involved in the degradation of cellulosic biomass. Active on lichenan.</text>
</comment>
<evidence type="ECO:0000256" key="1">
    <source>
        <dbReference type="ARBA" id="ARBA00004401"/>
    </source>
</evidence>
<evidence type="ECO:0000313" key="16">
    <source>
        <dbReference type="Proteomes" id="UP001428290"/>
    </source>
</evidence>
<dbReference type="Gene3D" id="3.20.20.80">
    <property type="entry name" value="Glycosidases"/>
    <property type="match status" value="1"/>
</dbReference>
<dbReference type="PANTHER" id="PTHR31297">
    <property type="entry name" value="GLUCAN ENDO-1,6-BETA-GLUCOSIDASE B"/>
    <property type="match status" value="1"/>
</dbReference>
<evidence type="ECO:0000256" key="4">
    <source>
        <dbReference type="ARBA" id="ARBA00022801"/>
    </source>
</evidence>
<comment type="caution">
    <text evidence="15">The sequence shown here is derived from an EMBL/GenBank/DDBJ whole genome shotgun (WGS) entry which is preliminary data.</text>
</comment>
<reference evidence="15 16" key="1">
    <citation type="submission" date="2024-02" db="EMBL/GenBank/DDBJ databases">
        <title>Herpetosiphon gulosus NBRC 112829.</title>
        <authorList>
            <person name="Ichikawa N."/>
            <person name="Katano-Makiyama Y."/>
            <person name="Hidaka K."/>
        </authorList>
    </citation>
    <scope>NUCLEOTIDE SEQUENCE [LARGE SCALE GENOMIC DNA]</scope>
    <source>
        <strain evidence="15 16">NBRC 112829</strain>
    </source>
</reference>
<keyword evidence="7" id="KW-0472">Membrane</keyword>
<proteinExistence type="predicted"/>
<dbReference type="Gene3D" id="2.80.10.50">
    <property type="match status" value="2"/>
</dbReference>
<comment type="subcellular location">
    <subcellularLocation>
        <location evidence="1">Cell membrane</location>
        <topology evidence="1">Single-pass type II membrane protein</topology>
    </subcellularLocation>
</comment>
<keyword evidence="5" id="KW-0735">Signal-anchor</keyword>
<feature type="domain" description="F5/8 type C" evidence="14">
    <location>
        <begin position="59"/>
        <end position="205"/>
    </location>
</feature>
<dbReference type="PROSITE" id="PS50022">
    <property type="entry name" value="FA58C_3"/>
    <property type="match status" value="1"/>
</dbReference>
<keyword evidence="6" id="KW-1133">Transmembrane helix</keyword>
<name>A0ABP9WYD0_9CHLR</name>
<evidence type="ECO:0000259" key="14">
    <source>
        <dbReference type="PROSITE" id="PS50022"/>
    </source>
</evidence>
<dbReference type="InterPro" id="IPR050386">
    <property type="entry name" value="Glycosyl_hydrolase_5"/>
</dbReference>
<keyword evidence="3" id="KW-0812">Transmembrane</keyword>
<gene>
    <name evidence="15" type="ORF">Hgul01_02004</name>
</gene>
<dbReference type="Gene3D" id="2.60.120.260">
    <property type="entry name" value="Galactose-binding domain-like"/>
    <property type="match status" value="1"/>
</dbReference>
<dbReference type="InterPro" id="IPR001547">
    <property type="entry name" value="Glyco_hydro_5"/>
</dbReference>
<dbReference type="SUPFAM" id="SSF50405">
    <property type="entry name" value="Actin-crosslinking proteins"/>
    <property type="match status" value="1"/>
</dbReference>
<dbReference type="SUPFAM" id="SSF49785">
    <property type="entry name" value="Galactose-binding domain-like"/>
    <property type="match status" value="1"/>
</dbReference>
<feature type="chain" id="PRO_5045635766" description="Exo-1,3-beta-glucanase D" evidence="13">
    <location>
        <begin position="20"/>
        <end position="673"/>
    </location>
</feature>
<accession>A0ABP9WYD0</accession>
<sequence length="673" mass="74429">MKKLSRLIIVLGLICSIFAQHSAAPKAQAAFGAGDFLKANGATVRNNSGNGAIVTLKGTNLGGWLLQEGWMSPLGYPALPRTNWTASGSAGGAAAAIDGNPATRWTSNAPQANGQWFQVDLGSNQAVERVTIDAGSSTGDYPRQYQVQAFVNNAWVTVGSGSGTSQVVTVQFNSTQVTRLIRVLQTGSSGSWWSIHEFNAQIADEFNLRQALTNRFGTSTTDSLINGYQDTWIQASDLDTIKAMGLNMVRVPIHWLVLMNTNGTMKSDAESFRKLDWLISESSKRNLYVMLDLHGAPGAACPWHSCGQTGTNQLWTNPTYQNWTVQIWERLATRYRGNPTVAAYDLLNEPLLSNGAAETEQQVRQKFDFFDRLYDAVRAKDPDHMIVMAAFYDWYQALPPSTYGWTNVMYQLHHYNFDTVTDWNVTNNFIQSALDKYATFTKDWNVPGFAGEYWFSTHYDLYEKFMSGLNALNVSWTNWTYKVNGGGNWGFYQNNTQAVPDLLNDSAATIADKWSRFSTNYFQPNTQFQNTVRAYAPEGSWVALQAGANNSYVSADNYGNNPLVANRPSIQGWEKFRMISNPDGTVSFMSMANNKYVAADLNNGGRLIAQSRGVLGWEKFRRVDLGNGTFGLQAIANNKYVTTDLNSGSPVLIANRDAIGGAWEAFTFVATAP</sequence>
<keyword evidence="4" id="KW-0378">Hydrolase</keyword>
<evidence type="ECO:0000256" key="7">
    <source>
        <dbReference type="ARBA" id="ARBA00023136"/>
    </source>
</evidence>
<evidence type="ECO:0000256" key="8">
    <source>
        <dbReference type="ARBA" id="ARBA00023180"/>
    </source>
</evidence>
<dbReference type="PANTHER" id="PTHR31297:SF34">
    <property type="entry name" value="GLUCAN 1,3-BETA-GLUCOSIDASE 2"/>
    <property type="match status" value="1"/>
</dbReference>
<dbReference type="InterPro" id="IPR008999">
    <property type="entry name" value="Actin-crosslinking"/>
</dbReference>
<feature type="signal peptide" evidence="13">
    <location>
        <begin position="1"/>
        <end position="19"/>
    </location>
</feature>
<dbReference type="Proteomes" id="UP001428290">
    <property type="component" value="Unassembled WGS sequence"/>
</dbReference>
<dbReference type="CDD" id="cd00257">
    <property type="entry name" value="beta-trefoil_FSCN-like"/>
    <property type="match status" value="1"/>
</dbReference>
<organism evidence="15 16">
    <name type="scientific">Herpetosiphon gulosus</name>
    <dbReference type="NCBI Taxonomy" id="1973496"/>
    <lineage>
        <taxon>Bacteria</taxon>
        <taxon>Bacillati</taxon>
        <taxon>Chloroflexota</taxon>
        <taxon>Chloroflexia</taxon>
        <taxon>Herpetosiphonales</taxon>
        <taxon>Herpetosiphonaceae</taxon>
        <taxon>Herpetosiphon</taxon>
    </lineage>
</organism>
<dbReference type="InterPro" id="IPR017853">
    <property type="entry name" value="GH"/>
</dbReference>
<keyword evidence="16" id="KW-1185">Reference proteome</keyword>
<keyword evidence="9" id="KW-0326">Glycosidase</keyword>
<evidence type="ECO:0000256" key="6">
    <source>
        <dbReference type="ARBA" id="ARBA00022989"/>
    </source>
</evidence>
<evidence type="ECO:0000313" key="15">
    <source>
        <dbReference type="EMBL" id="GAA5528207.1"/>
    </source>
</evidence>
<evidence type="ECO:0000256" key="3">
    <source>
        <dbReference type="ARBA" id="ARBA00022692"/>
    </source>
</evidence>
<evidence type="ECO:0000256" key="11">
    <source>
        <dbReference type="ARBA" id="ARBA00037126"/>
    </source>
</evidence>
<keyword evidence="2" id="KW-1003">Cell membrane</keyword>
<keyword evidence="8" id="KW-0325">Glycoprotein</keyword>
<keyword evidence="10" id="KW-0961">Cell wall biogenesis/degradation</keyword>
<dbReference type="InterPro" id="IPR000421">
    <property type="entry name" value="FA58C"/>
</dbReference>
<evidence type="ECO:0000256" key="10">
    <source>
        <dbReference type="ARBA" id="ARBA00023316"/>
    </source>
</evidence>
<dbReference type="RefSeq" id="WP_345721819.1">
    <property type="nucleotide sequence ID" value="NZ_BAABRU010000006.1"/>
</dbReference>
<protein>
    <recommendedName>
        <fullName evidence="12">Exo-1,3-beta-glucanase D</fullName>
    </recommendedName>
</protein>
<evidence type="ECO:0000256" key="13">
    <source>
        <dbReference type="SAM" id="SignalP"/>
    </source>
</evidence>
<dbReference type="EMBL" id="BAABRU010000006">
    <property type="protein sequence ID" value="GAA5528207.1"/>
    <property type="molecule type" value="Genomic_DNA"/>
</dbReference>
<dbReference type="Pfam" id="PF00754">
    <property type="entry name" value="F5_F8_type_C"/>
    <property type="match status" value="1"/>
</dbReference>
<dbReference type="InterPro" id="IPR008979">
    <property type="entry name" value="Galactose-bd-like_sf"/>
</dbReference>
<dbReference type="Pfam" id="PF00150">
    <property type="entry name" value="Cellulase"/>
    <property type="match status" value="1"/>
</dbReference>
<dbReference type="SUPFAM" id="SSF51445">
    <property type="entry name" value="(Trans)glycosidases"/>
    <property type="match status" value="1"/>
</dbReference>
<evidence type="ECO:0000256" key="5">
    <source>
        <dbReference type="ARBA" id="ARBA00022968"/>
    </source>
</evidence>
<keyword evidence="13" id="KW-0732">Signal</keyword>
<evidence type="ECO:0000256" key="9">
    <source>
        <dbReference type="ARBA" id="ARBA00023295"/>
    </source>
</evidence>